<dbReference type="PANTHER" id="PTHR15615:SF36">
    <property type="entry name" value="PHO85 CYCLIN-5"/>
    <property type="match status" value="1"/>
</dbReference>
<evidence type="ECO:0000256" key="1">
    <source>
        <dbReference type="SAM" id="MobiDB-lite"/>
    </source>
</evidence>
<dbReference type="PANTHER" id="PTHR15615">
    <property type="match status" value="1"/>
</dbReference>
<proteinExistence type="predicted"/>
<dbReference type="OrthoDB" id="286814at2759"/>
<dbReference type="STRING" id="101127.A0A1X2G3Y2"/>
<sequence length="234" mass="26548">MIDNLVDLSVDIIENIWPTPGHAKVVATKNFIREILRRSKATYFMLQISLFYLFRVKRVVQGKLRIPASDRSFREGLMCCGRRMFLASLMVASKYIHDKGYPNKAWADASGLPLQEINAAEMAFLQMIDYCLYISEASFEKWYTMLDQRLKKRKQQVVMEQPAAGFQLPPSPPAAHHQRLHHPYHLPTVAKVKAVLKTPCNRPASDTYPSPASPSFRLGLSHPPPDLPSTLPST</sequence>
<dbReference type="GO" id="GO:0000307">
    <property type="term" value="C:cyclin-dependent protein kinase holoenzyme complex"/>
    <property type="evidence" value="ECO:0007669"/>
    <property type="project" value="TreeGrafter"/>
</dbReference>
<evidence type="ECO:0000313" key="2">
    <source>
        <dbReference type="EMBL" id="ORX44239.1"/>
    </source>
</evidence>
<dbReference type="Proteomes" id="UP000242146">
    <property type="component" value="Unassembled WGS sequence"/>
</dbReference>
<dbReference type="EMBL" id="MCGT01000049">
    <property type="protein sequence ID" value="ORX44239.1"/>
    <property type="molecule type" value="Genomic_DNA"/>
</dbReference>
<comment type="caution">
    <text evidence="2">The sequence shown here is derived from an EMBL/GenBank/DDBJ whole genome shotgun (WGS) entry which is preliminary data.</text>
</comment>
<dbReference type="GO" id="GO:0019901">
    <property type="term" value="F:protein kinase binding"/>
    <property type="evidence" value="ECO:0007669"/>
    <property type="project" value="InterPro"/>
</dbReference>
<reference evidence="2 3" key="1">
    <citation type="submission" date="2016-07" db="EMBL/GenBank/DDBJ databases">
        <title>Pervasive Adenine N6-methylation of Active Genes in Fungi.</title>
        <authorList>
            <consortium name="DOE Joint Genome Institute"/>
            <person name="Mondo S.J."/>
            <person name="Dannebaum R.O."/>
            <person name="Kuo R.C."/>
            <person name="Labutti K."/>
            <person name="Haridas S."/>
            <person name="Kuo A."/>
            <person name="Salamov A."/>
            <person name="Ahrendt S.R."/>
            <person name="Lipzen A."/>
            <person name="Sullivan W."/>
            <person name="Andreopoulos W.B."/>
            <person name="Clum A."/>
            <person name="Lindquist E."/>
            <person name="Daum C."/>
            <person name="Ramamoorthy G.K."/>
            <person name="Gryganskyi A."/>
            <person name="Culley D."/>
            <person name="Magnuson J.K."/>
            <person name="James T.Y."/>
            <person name="O'Malley M.A."/>
            <person name="Stajich J.E."/>
            <person name="Spatafora J.W."/>
            <person name="Visel A."/>
            <person name="Grigoriev I.V."/>
        </authorList>
    </citation>
    <scope>NUCLEOTIDE SEQUENCE [LARGE SCALE GENOMIC DNA]</scope>
    <source>
        <strain evidence="2 3">NRRL 3301</strain>
    </source>
</reference>
<feature type="region of interest" description="Disordered" evidence="1">
    <location>
        <begin position="201"/>
        <end position="234"/>
    </location>
</feature>
<dbReference type="GO" id="GO:0016538">
    <property type="term" value="F:cyclin-dependent protein serine/threonine kinase regulator activity"/>
    <property type="evidence" value="ECO:0007669"/>
    <property type="project" value="TreeGrafter"/>
</dbReference>
<dbReference type="GO" id="GO:0005634">
    <property type="term" value="C:nucleus"/>
    <property type="evidence" value="ECO:0007669"/>
    <property type="project" value="TreeGrafter"/>
</dbReference>
<dbReference type="CDD" id="cd20557">
    <property type="entry name" value="CYCLIN_ScPCL1-like"/>
    <property type="match status" value="1"/>
</dbReference>
<evidence type="ECO:0008006" key="4">
    <source>
        <dbReference type="Google" id="ProtNLM"/>
    </source>
</evidence>
<name>A0A1X2G3Y2_9FUNG</name>
<protein>
    <recommendedName>
        <fullName evidence="4">Cyclin N-terminal domain-containing protein</fullName>
    </recommendedName>
</protein>
<dbReference type="Gene3D" id="1.10.472.10">
    <property type="entry name" value="Cyclin-like"/>
    <property type="match status" value="1"/>
</dbReference>
<gene>
    <name evidence="2" type="ORF">DM01DRAFT_1340427</name>
</gene>
<accession>A0A1X2G3Y2</accession>
<dbReference type="InterPro" id="IPR013922">
    <property type="entry name" value="Cyclin_PHO80-like"/>
</dbReference>
<dbReference type="Pfam" id="PF08613">
    <property type="entry name" value="Cyclin"/>
    <property type="match status" value="1"/>
</dbReference>
<dbReference type="AlphaFoldDB" id="A0A1X2G3Y2"/>
<evidence type="ECO:0000313" key="3">
    <source>
        <dbReference type="Proteomes" id="UP000242146"/>
    </source>
</evidence>
<keyword evidence="3" id="KW-1185">Reference proteome</keyword>
<organism evidence="2 3">
    <name type="scientific">Hesseltinella vesiculosa</name>
    <dbReference type="NCBI Taxonomy" id="101127"/>
    <lineage>
        <taxon>Eukaryota</taxon>
        <taxon>Fungi</taxon>
        <taxon>Fungi incertae sedis</taxon>
        <taxon>Mucoromycota</taxon>
        <taxon>Mucoromycotina</taxon>
        <taxon>Mucoromycetes</taxon>
        <taxon>Mucorales</taxon>
        <taxon>Cunninghamellaceae</taxon>
        <taxon>Hesseltinella</taxon>
    </lineage>
</organism>